<dbReference type="PANTHER" id="PTHR35871">
    <property type="entry name" value="EXPRESSED PROTEIN"/>
    <property type="match status" value="1"/>
</dbReference>
<accession>A0A0C3DA95</accession>
<dbReference type="EMBL" id="KN822192">
    <property type="protein sequence ID" value="KIM53031.1"/>
    <property type="molecule type" value="Genomic_DNA"/>
</dbReference>
<dbReference type="OrthoDB" id="2416294at2759"/>
<reference evidence="1 2" key="1">
    <citation type="submission" date="2014-04" db="EMBL/GenBank/DDBJ databases">
        <authorList>
            <consortium name="DOE Joint Genome Institute"/>
            <person name="Kuo A."/>
            <person name="Kohler A."/>
            <person name="Nagy L.G."/>
            <person name="Floudas D."/>
            <person name="Copeland A."/>
            <person name="Barry K.W."/>
            <person name="Cichocki N."/>
            <person name="Veneault-Fourrey C."/>
            <person name="LaButti K."/>
            <person name="Lindquist E.A."/>
            <person name="Lipzen A."/>
            <person name="Lundell T."/>
            <person name="Morin E."/>
            <person name="Murat C."/>
            <person name="Sun H."/>
            <person name="Tunlid A."/>
            <person name="Henrissat B."/>
            <person name="Grigoriev I.V."/>
            <person name="Hibbett D.S."/>
            <person name="Martin F."/>
            <person name="Nordberg H.P."/>
            <person name="Cantor M.N."/>
            <person name="Hua S.X."/>
        </authorList>
    </citation>
    <scope>NUCLEOTIDE SEQUENCE [LARGE SCALE GENOMIC DNA]</scope>
    <source>
        <strain evidence="1 2">Foug A</strain>
    </source>
</reference>
<dbReference type="InParanoid" id="A0A0C3DA95"/>
<organism evidence="1 2">
    <name type="scientific">Scleroderma citrinum Foug A</name>
    <dbReference type="NCBI Taxonomy" id="1036808"/>
    <lineage>
        <taxon>Eukaryota</taxon>
        <taxon>Fungi</taxon>
        <taxon>Dikarya</taxon>
        <taxon>Basidiomycota</taxon>
        <taxon>Agaricomycotina</taxon>
        <taxon>Agaricomycetes</taxon>
        <taxon>Agaricomycetidae</taxon>
        <taxon>Boletales</taxon>
        <taxon>Sclerodermatineae</taxon>
        <taxon>Sclerodermataceae</taxon>
        <taxon>Scleroderma</taxon>
    </lineage>
</organism>
<dbReference type="STRING" id="1036808.A0A0C3DA95"/>
<gene>
    <name evidence="1" type="ORF">SCLCIDRAFT_99323</name>
</gene>
<reference evidence="2" key="2">
    <citation type="submission" date="2015-01" db="EMBL/GenBank/DDBJ databases">
        <title>Evolutionary Origins and Diversification of the Mycorrhizal Mutualists.</title>
        <authorList>
            <consortium name="DOE Joint Genome Institute"/>
            <consortium name="Mycorrhizal Genomics Consortium"/>
            <person name="Kohler A."/>
            <person name="Kuo A."/>
            <person name="Nagy L.G."/>
            <person name="Floudas D."/>
            <person name="Copeland A."/>
            <person name="Barry K.W."/>
            <person name="Cichocki N."/>
            <person name="Veneault-Fourrey C."/>
            <person name="LaButti K."/>
            <person name="Lindquist E.A."/>
            <person name="Lipzen A."/>
            <person name="Lundell T."/>
            <person name="Morin E."/>
            <person name="Murat C."/>
            <person name="Riley R."/>
            <person name="Ohm R."/>
            <person name="Sun H."/>
            <person name="Tunlid A."/>
            <person name="Henrissat B."/>
            <person name="Grigoriev I.V."/>
            <person name="Hibbett D.S."/>
            <person name="Martin F."/>
        </authorList>
    </citation>
    <scope>NUCLEOTIDE SEQUENCE [LARGE SCALE GENOMIC DNA]</scope>
    <source>
        <strain evidence="2">Foug A</strain>
    </source>
</reference>
<evidence type="ECO:0000313" key="2">
    <source>
        <dbReference type="Proteomes" id="UP000053989"/>
    </source>
</evidence>
<keyword evidence="2" id="KW-1185">Reference proteome</keyword>
<feature type="non-terminal residue" evidence="1">
    <location>
        <position position="55"/>
    </location>
</feature>
<dbReference type="HOGENOM" id="CLU_005726_9_2_1"/>
<feature type="non-terminal residue" evidence="1">
    <location>
        <position position="1"/>
    </location>
</feature>
<proteinExistence type="predicted"/>
<evidence type="ECO:0000313" key="1">
    <source>
        <dbReference type="EMBL" id="KIM53031.1"/>
    </source>
</evidence>
<dbReference type="PANTHER" id="PTHR35871:SF1">
    <property type="entry name" value="CXC1-LIKE CYSTEINE CLUSTER ASSOCIATED WITH KDZ TRANSPOSASES DOMAIN-CONTAINING PROTEIN"/>
    <property type="match status" value="1"/>
</dbReference>
<dbReference type="Proteomes" id="UP000053989">
    <property type="component" value="Unassembled WGS sequence"/>
</dbReference>
<dbReference type="AlphaFoldDB" id="A0A0C3DA95"/>
<protein>
    <submittedName>
        <fullName evidence="1">Uncharacterized protein</fullName>
    </submittedName>
</protein>
<sequence>CCAKKVLDHQSDFQEKKSLVEEVVESAGHLCIFLPKFHCELNFIKYFWGVTKWYL</sequence>
<name>A0A0C3DA95_9AGAM</name>